<proteinExistence type="predicted"/>
<keyword evidence="2" id="KW-1185">Reference proteome</keyword>
<dbReference type="InterPro" id="IPR027902">
    <property type="entry name" value="DUF4487"/>
</dbReference>
<reference evidence="1" key="1">
    <citation type="submission" date="2020-09" db="EMBL/GenBank/DDBJ databases">
        <title>Genome-Enabled Discovery of Anthraquinone Biosynthesis in Senna tora.</title>
        <authorList>
            <person name="Kang S.-H."/>
            <person name="Pandey R.P."/>
            <person name="Lee C.-M."/>
            <person name="Sim J.-S."/>
            <person name="Jeong J.-T."/>
            <person name="Choi B.-S."/>
            <person name="Jung M."/>
            <person name="Ginzburg D."/>
            <person name="Zhao K."/>
            <person name="Won S.Y."/>
            <person name="Oh T.-J."/>
            <person name="Yu Y."/>
            <person name="Kim N.-H."/>
            <person name="Lee O.R."/>
            <person name="Lee T.-H."/>
            <person name="Bashyal P."/>
            <person name="Kim T.-S."/>
            <person name="Lee W.-H."/>
            <person name="Kawkins C."/>
            <person name="Kim C.-K."/>
            <person name="Kim J.S."/>
            <person name="Ahn B.O."/>
            <person name="Rhee S.Y."/>
            <person name="Sohng J.K."/>
        </authorList>
    </citation>
    <scope>NUCLEOTIDE SEQUENCE</scope>
    <source>
        <tissue evidence="1">Leaf</tissue>
    </source>
</reference>
<organism evidence="1 2">
    <name type="scientific">Senna tora</name>
    <dbReference type="NCBI Taxonomy" id="362788"/>
    <lineage>
        <taxon>Eukaryota</taxon>
        <taxon>Viridiplantae</taxon>
        <taxon>Streptophyta</taxon>
        <taxon>Embryophyta</taxon>
        <taxon>Tracheophyta</taxon>
        <taxon>Spermatophyta</taxon>
        <taxon>Magnoliopsida</taxon>
        <taxon>eudicotyledons</taxon>
        <taxon>Gunneridae</taxon>
        <taxon>Pentapetalae</taxon>
        <taxon>rosids</taxon>
        <taxon>fabids</taxon>
        <taxon>Fabales</taxon>
        <taxon>Fabaceae</taxon>
        <taxon>Caesalpinioideae</taxon>
        <taxon>Cassia clade</taxon>
        <taxon>Senna</taxon>
    </lineage>
</organism>
<dbReference type="OrthoDB" id="1925340at2759"/>
<protein>
    <submittedName>
        <fullName evidence="1">Uncharacterized protein</fullName>
    </submittedName>
</protein>
<gene>
    <name evidence="1" type="ORF">G2W53_039633</name>
</gene>
<dbReference type="PANTHER" id="PTHR36702">
    <property type="entry name" value="HOLLIDAY JUNCTION RESOLVASE"/>
    <property type="match status" value="1"/>
</dbReference>
<dbReference type="Pfam" id="PF14868">
    <property type="entry name" value="DUF4487"/>
    <property type="match status" value="1"/>
</dbReference>
<accession>A0A834W2Z1</accession>
<evidence type="ECO:0000313" key="2">
    <source>
        <dbReference type="Proteomes" id="UP000634136"/>
    </source>
</evidence>
<dbReference type="EMBL" id="JAAIUW010000012">
    <property type="protein sequence ID" value="KAF7807472.1"/>
    <property type="molecule type" value="Genomic_DNA"/>
</dbReference>
<sequence>MNSLQLCTGFLTSSHCSQFNALPSMHTATASSFSSPGTAFTIKYLSTRKSHPIGSSPLKIGSSKRRYFPYSLSPPISSSGIRLLLSRFSPPPSSCCSSRFLSLLPTEWEPSGSGSGPFFPSMRANVAVMTCINSLIPVMSTFIVAISTFIDAISFSTLSTRPSILVLTIPRPHRSDTKMIVATKPAQYRKYSSRIQGIKNKKSKITIGVREANYSPSSDFQNRALPLSLTSLYAPPSTPLSEWLIYLVQLLLEAMRFSSSTFLALIKFLASGDKELMDAVAKLILETLNLTKVSMSDAKKVQSFGSEILKVSHMVIDAVIKLCKTHSESVSWNTSDEKLLSLEKPNSMDHFINITKCTVDMLYQIGVLAANDGGNSVNILNVTWKGVVSLLQIGGGYLAEEVSITNILVSLLALVTEPLKCAAEAWSLPEETISVNEAKRILVPMKFYLITAVKIASLYPRQAFAVYREIMLCVLKITTFKIAVSNVNFLKHACAVTTELLEHTTIDLVKSLLNSDKLQLEEKFEVLEWLFISEGDSPSTLDCQSFSGCSLASMNEVFHIGCESMSRARILIMGRVVLFINFLRYCFGLDEDLKVGMTRKLQWLLDILVEEDVYSNMLVLQLPLLYGSGKTIELVWQPLFNSLLHAVKTFMIVVSSSTAWGDLESFLLENFLHPHFLCWEIVMECWCFILRHAETDMANSMISKLCSLLKLLASSESVLLPCSSVRMLARSICLLLTYGAQSMVNEVYMSLIGDARSQLSSNLCFALFIEGFPLDLLTDKLRKTAIQRVISDYFEFIESFDEALPMTSASDLFGIPVLILSAYLQPLQVCPSDIDARTLKLLVSVTHSYKSSVDKVIKDHYLIILGELLRIISSLKHLYTSNGIEEAILEMKSIFVSEPAASEGLFKCKPHLAHFMAGLVHMEISESDVDAKSRAVWKLYHILLKERHWAFIHLALMAFGYFAARTKCNQLWRFVPQDAALSYDLVLGTESNEDRFMVEFKTFLEKEMALLSIAPTPEQLDVLGREGFVLKELLHKIPDIAEEEVVCESMEIDTICSNKKRKLLDGINEGVELLKSGLKIIGDGLSQWHHNQFETDELHAEFLNQFSQLEDVITHFEGLASSTEACSSSLSTSP</sequence>
<comment type="caution">
    <text evidence="1">The sequence shown here is derived from an EMBL/GenBank/DDBJ whole genome shotgun (WGS) entry which is preliminary data.</text>
</comment>
<dbReference type="AlphaFoldDB" id="A0A834W2Z1"/>
<evidence type="ECO:0000313" key="1">
    <source>
        <dbReference type="EMBL" id="KAF7807472.1"/>
    </source>
</evidence>
<dbReference type="Proteomes" id="UP000634136">
    <property type="component" value="Unassembled WGS sequence"/>
</dbReference>
<name>A0A834W2Z1_9FABA</name>
<dbReference type="PANTHER" id="PTHR36702:SF1">
    <property type="entry name" value="HOLLIDAY JUNCTION RESOLVASE"/>
    <property type="match status" value="1"/>
</dbReference>